<proteinExistence type="inferred from homology"/>
<accession>A0A061RYY3</accession>
<dbReference type="GO" id="GO:0004176">
    <property type="term" value="F:ATP-dependent peptidase activity"/>
    <property type="evidence" value="ECO:0007669"/>
    <property type="project" value="InterPro"/>
</dbReference>
<dbReference type="GO" id="GO:0051117">
    <property type="term" value="F:ATPase binding"/>
    <property type="evidence" value="ECO:0007669"/>
    <property type="project" value="TreeGrafter"/>
</dbReference>
<dbReference type="PRINTS" id="PR00127">
    <property type="entry name" value="CLPPROTEASEP"/>
</dbReference>
<dbReference type="PANTHER" id="PTHR10381:SF50">
    <property type="entry name" value="ATP-DEPENDENT CLP PROTEASE PROTEOLYTIC SUBUNIT 3, CHLOROPLASTIC"/>
    <property type="match status" value="1"/>
</dbReference>
<dbReference type="GO" id="GO:0004252">
    <property type="term" value="F:serine-type endopeptidase activity"/>
    <property type="evidence" value="ECO:0007669"/>
    <property type="project" value="InterPro"/>
</dbReference>
<dbReference type="Gene3D" id="3.90.226.10">
    <property type="entry name" value="2-enoyl-CoA Hydratase, Chain A, domain 1"/>
    <property type="match status" value="1"/>
</dbReference>
<evidence type="ECO:0000313" key="3">
    <source>
        <dbReference type="EMBL" id="JAC75771.1"/>
    </source>
</evidence>
<sequence>MLNTASARVFNSVLPKSESRCPAVEARRFAKLGTIQPREGSRKLLSTTRAYENPGNNFSGNIPRIEASQQPLMAPRTQEMQGDPFALLLKERIVFLGGEVNDFVADAVVSQILLLESLDPKKDIKFFINSPGGSVTAGMAIYDAMMVCIPTLILLFSPTSFQVLSGLSPDRCSTKSCLTRPGAPAFSVFRTGYLQFLSRLCSTSLPFLYQVWIPFAVQTQGRAAETVGGLENVLAATHCACH</sequence>
<dbReference type="AlphaFoldDB" id="A0A061RYY3"/>
<protein>
    <recommendedName>
        <fullName evidence="2">ATP-dependent Clp protease proteolytic subunit</fullName>
    </recommendedName>
</protein>
<dbReference type="InterPro" id="IPR029045">
    <property type="entry name" value="ClpP/crotonase-like_dom_sf"/>
</dbReference>
<dbReference type="SUPFAM" id="SSF52096">
    <property type="entry name" value="ClpP/crotonase"/>
    <property type="match status" value="1"/>
</dbReference>
<name>A0A061RYY3_9CHLO</name>
<dbReference type="Pfam" id="PF00574">
    <property type="entry name" value="CLP_protease"/>
    <property type="match status" value="1"/>
</dbReference>
<dbReference type="InterPro" id="IPR023562">
    <property type="entry name" value="ClpP/TepA"/>
</dbReference>
<dbReference type="CDD" id="cd07017">
    <property type="entry name" value="S14_ClpP_2"/>
    <property type="match status" value="1"/>
</dbReference>
<reference evidence="3" key="1">
    <citation type="submission" date="2014-05" db="EMBL/GenBank/DDBJ databases">
        <title>The transcriptome of the halophilic microalga Tetraselmis sp. GSL018 isolated from the Great Salt Lake, Utah.</title>
        <authorList>
            <person name="Jinkerson R.E."/>
            <person name="D'Adamo S."/>
            <person name="Posewitz M.C."/>
        </authorList>
    </citation>
    <scope>NUCLEOTIDE SEQUENCE</scope>
    <source>
        <strain evidence="3">GSL018</strain>
    </source>
</reference>
<dbReference type="PANTHER" id="PTHR10381">
    <property type="entry name" value="ATP-DEPENDENT CLP PROTEASE PROTEOLYTIC SUBUNIT"/>
    <property type="match status" value="1"/>
</dbReference>
<dbReference type="EMBL" id="GBEZ01009848">
    <property type="protein sequence ID" value="JAC75771.1"/>
    <property type="molecule type" value="Transcribed_RNA"/>
</dbReference>
<dbReference type="InterPro" id="IPR001907">
    <property type="entry name" value="ClpP"/>
</dbReference>
<evidence type="ECO:0000256" key="1">
    <source>
        <dbReference type="ARBA" id="ARBA00007039"/>
    </source>
</evidence>
<dbReference type="GO" id="GO:0006515">
    <property type="term" value="P:protein quality control for misfolded or incompletely synthesized proteins"/>
    <property type="evidence" value="ECO:0007669"/>
    <property type="project" value="TreeGrafter"/>
</dbReference>
<dbReference type="GO" id="GO:0009536">
    <property type="term" value="C:plastid"/>
    <property type="evidence" value="ECO:0007669"/>
    <property type="project" value="UniProtKB-ARBA"/>
</dbReference>
<evidence type="ECO:0000256" key="2">
    <source>
        <dbReference type="RuleBase" id="RU003567"/>
    </source>
</evidence>
<gene>
    <name evidence="3" type="ORF">TSPGSL018_22102</name>
</gene>
<dbReference type="GO" id="GO:0009368">
    <property type="term" value="C:endopeptidase Clp complex"/>
    <property type="evidence" value="ECO:0007669"/>
    <property type="project" value="TreeGrafter"/>
</dbReference>
<comment type="similarity">
    <text evidence="1 2">Belongs to the peptidase S14 family.</text>
</comment>
<organism evidence="3">
    <name type="scientific">Tetraselmis sp. GSL018</name>
    <dbReference type="NCBI Taxonomy" id="582737"/>
    <lineage>
        <taxon>Eukaryota</taxon>
        <taxon>Viridiplantae</taxon>
        <taxon>Chlorophyta</taxon>
        <taxon>core chlorophytes</taxon>
        <taxon>Chlorodendrophyceae</taxon>
        <taxon>Chlorodendrales</taxon>
        <taxon>Chlorodendraceae</taxon>
        <taxon>Tetraselmis</taxon>
    </lineage>
</organism>